<feature type="transmembrane region" description="Helical" evidence="6">
    <location>
        <begin position="385"/>
        <end position="407"/>
    </location>
</feature>
<dbReference type="InterPro" id="IPR050833">
    <property type="entry name" value="Poly_Biosynth_Transport"/>
</dbReference>
<feature type="transmembrane region" description="Helical" evidence="6">
    <location>
        <begin position="323"/>
        <end position="342"/>
    </location>
</feature>
<dbReference type="PANTHER" id="PTHR30250:SF11">
    <property type="entry name" value="O-ANTIGEN TRANSPORTER-RELATED"/>
    <property type="match status" value="1"/>
</dbReference>
<feature type="transmembrane region" description="Helical" evidence="6">
    <location>
        <begin position="699"/>
        <end position="720"/>
    </location>
</feature>
<feature type="transmembrane region" description="Helical" evidence="6">
    <location>
        <begin position="598"/>
        <end position="619"/>
    </location>
</feature>
<keyword evidence="8" id="KW-1185">Reference proteome</keyword>
<comment type="subcellular location">
    <subcellularLocation>
        <location evidence="1">Cell membrane</location>
        <topology evidence="1">Multi-pass membrane protein</topology>
    </subcellularLocation>
</comment>
<evidence type="ECO:0000313" key="7">
    <source>
        <dbReference type="EMBL" id="GHI39787.1"/>
    </source>
</evidence>
<feature type="transmembrane region" description="Helical" evidence="6">
    <location>
        <begin position="651"/>
        <end position="668"/>
    </location>
</feature>
<evidence type="ECO:0000256" key="5">
    <source>
        <dbReference type="ARBA" id="ARBA00023136"/>
    </source>
</evidence>
<feature type="transmembrane region" description="Helical" evidence="6">
    <location>
        <begin position="278"/>
        <end position="302"/>
    </location>
</feature>
<gene>
    <name evidence="7" type="ORF">Sviol_41950</name>
</gene>
<feature type="transmembrane region" description="Helical" evidence="6">
    <location>
        <begin position="675"/>
        <end position="693"/>
    </location>
</feature>
<keyword evidence="4 6" id="KW-1133">Transmembrane helix</keyword>
<name>A0ABQ3QR77_9ACTN</name>
<feature type="transmembrane region" description="Helical" evidence="6">
    <location>
        <begin position="245"/>
        <end position="266"/>
    </location>
</feature>
<accession>A0ABQ3QR77</accession>
<feature type="transmembrane region" description="Helical" evidence="6">
    <location>
        <begin position="110"/>
        <end position="134"/>
    </location>
</feature>
<evidence type="ECO:0000256" key="2">
    <source>
        <dbReference type="ARBA" id="ARBA00022475"/>
    </source>
</evidence>
<dbReference type="EMBL" id="BNDY01000015">
    <property type="protein sequence ID" value="GHI39787.1"/>
    <property type="molecule type" value="Genomic_DNA"/>
</dbReference>
<keyword evidence="5 6" id="KW-0472">Membrane</keyword>
<keyword evidence="2" id="KW-1003">Cell membrane</keyword>
<keyword evidence="3 6" id="KW-0812">Transmembrane</keyword>
<evidence type="ECO:0000313" key="8">
    <source>
        <dbReference type="Proteomes" id="UP001050808"/>
    </source>
</evidence>
<comment type="caution">
    <text evidence="7">The sequence shown here is derived from an EMBL/GenBank/DDBJ whole genome shotgun (WGS) entry which is preliminary data.</text>
</comment>
<feature type="transmembrane region" description="Helical" evidence="6">
    <location>
        <begin position="413"/>
        <end position="435"/>
    </location>
</feature>
<dbReference type="PANTHER" id="PTHR30250">
    <property type="entry name" value="PST FAMILY PREDICTED COLANIC ACID TRANSPORTER"/>
    <property type="match status" value="1"/>
</dbReference>
<organism evidence="7 8">
    <name type="scientific">Streptomyces violascens</name>
    <dbReference type="NCBI Taxonomy" id="67381"/>
    <lineage>
        <taxon>Bacteria</taxon>
        <taxon>Bacillati</taxon>
        <taxon>Actinomycetota</taxon>
        <taxon>Actinomycetes</taxon>
        <taxon>Kitasatosporales</taxon>
        <taxon>Streptomycetaceae</taxon>
        <taxon>Streptomyces</taxon>
    </lineage>
</organism>
<reference evidence="7" key="1">
    <citation type="submission" date="2024-05" db="EMBL/GenBank/DDBJ databases">
        <title>Whole genome shotgun sequence of Streptomyces violascens NBRC 12920.</title>
        <authorList>
            <person name="Komaki H."/>
            <person name="Tamura T."/>
        </authorList>
    </citation>
    <scope>NUCLEOTIDE SEQUENCE</scope>
    <source>
        <strain evidence="7">NBRC 12920</strain>
    </source>
</reference>
<feature type="transmembrane region" description="Helical" evidence="6">
    <location>
        <begin position="354"/>
        <end position="373"/>
    </location>
</feature>
<sequence length="727" mass="76065">MSDTARSEIEDIAAVPSDQVVTDGPPPAGGGDSMFRNAYALMLSTAVSAALGLGFWLVAARYYSEEAVGQGSAAIAAMKLLASITATTMIGAVVRYVPRAGRSTGPLVRRAYIASTVVVAVACVVFLFTLPLWGPSYAPLSGLTAGAIFTVSSVVWAVLTLQDGVLTGLRKAIWVPVGNAVFSLGKLLLLAVFSALALGVFISWAAAMVLSVVPLGWLIFRRLIPAQAAADRDRPVPELREIGRFLAGDSVGALFSLAMINLLPVMVAVRFPAAQNGFFFIAYTVGGTMEFMAINMASSLTAHSSHSPDKLADGVRGALRRMALLLIPVVLFLVLFAQQILGPFGGDYAQHGTLVLQLLAAAAIPRVAVELYIGVLRVQGRTGMLAILQGAMCTLVLGSAAVLLGVFGISGAGWAQLCAMTVMALCCVPGLRAALAGRAAVRPPRPSKAAEFGTSWAMLAQAARTEEAQEYGTRWATQTAYLRGGMDTATPALGIPVYVPGAHHPEQGSATTLHLRTLPDPAARESDESLLTTALWLLLGLAAGLFWVPLSRAADVPGGNLNGTGLLHYLPPVSLTAGVLLIVVCSAAVSLYRPRPGLLVAGLWVTVAGLHTAPVILGVPPDPVSGPWHTPLVRFLTETAGLASQNGVERWLPIALQLLCLALATVTLRALRVHWRVTAVVVWVLAVAGWAAQHAFAEAALPVFAGLCATTAAALVNRWFTDRERAA</sequence>
<feature type="transmembrane region" description="Helical" evidence="6">
    <location>
        <begin position="75"/>
        <end position="98"/>
    </location>
</feature>
<feature type="transmembrane region" description="Helical" evidence="6">
    <location>
        <begin position="201"/>
        <end position="224"/>
    </location>
</feature>
<evidence type="ECO:0000256" key="3">
    <source>
        <dbReference type="ARBA" id="ARBA00022692"/>
    </source>
</evidence>
<evidence type="ECO:0008006" key="9">
    <source>
        <dbReference type="Google" id="ProtNLM"/>
    </source>
</evidence>
<dbReference type="Proteomes" id="UP001050808">
    <property type="component" value="Unassembled WGS sequence"/>
</dbReference>
<proteinExistence type="predicted"/>
<feature type="transmembrane region" description="Helical" evidence="6">
    <location>
        <begin position="173"/>
        <end position="195"/>
    </location>
</feature>
<feature type="transmembrane region" description="Helical" evidence="6">
    <location>
        <begin position="530"/>
        <end position="549"/>
    </location>
</feature>
<feature type="transmembrane region" description="Helical" evidence="6">
    <location>
        <begin position="569"/>
        <end position="591"/>
    </location>
</feature>
<feature type="transmembrane region" description="Helical" evidence="6">
    <location>
        <begin position="140"/>
        <end position="161"/>
    </location>
</feature>
<evidence type="ECO:0000256" key="1">
    <source>
        <dbReference type="ARBA" id="ARBA00004651"/>
    </source>
</evidence>
<evidence type="ECO:0000256" key="4">
    <source>
        <dbReference type="ARBA" id="ARBA00022989"/>
    </source>
</evidence>
<evidence type="ECO:0000256" key="6">
    <source>
        <dbReference type="SAM" id="Phobius"/>
    </source>
</evidence>
<protein>
    <recommendedName>
        <fullName evidence="9">Lipopolysaccharide biosynthesis protein</fullName>
    </recommendedName>
</protein>
<feature type="transmembrane region" description="Helical" evidence="6">
    <location>
        <begin position="39"/>
        <end position="63"/>
    </location>
</feature>